<dbReference type="RefSeq" id="XP_033705123.1">
    <property type="nucleotide sequence ID" value="XM_033849232.1"/>
</dbReference>
<name>A0A6J3QRY6_TURTR</name>
<evidence type="ECO:0000256" key="1">
    <source>
        <dbReference type="SAM" id="MobiDB-lite"/>
    </source>
</evidence>
<dbReference type="GeneID" id="109552480"/>
<organism evidence="2 3">
    <name type="scientific">Tursiops truncatus</name>
    <name type="common">Atlantic bottle-nosed dolphin</name>
    <name type="synonym">Delphinus truncatus</name>
    <dbReference type="NCBI Taxonomy" id="9739"/>
    <lineage>
        <taxon>Eukaryota</taxon>
        <taxon>Metazoa</taxon>
        <taxon>Chordata</taxon>
        <taxon>Craniata</taxon>
        <taxon>Vertebrata</taxon>
        <taxon>Euteleostomi</taxon>
        <taxon>Mammalia</taxon>
        <taxon>Eutheria</taxon>
        <taxon>Laurasiatheria</taxon>
        <taxon>Artiodactyla</taxon>
        <taxon>Whippomorpha</taxon>
        <taxon>Cetacea</taxon>
        <taxon>Odontoceti</taxon>
        <taxon>Delphinidae</taxon>
        <taxon>Tursiops</taxon>
    </lineage>
</organism>
<gene>
    <name evidence="3 4 5" type="primary">LOC109552480</name>
</gene>
<dbReference type="RefSeq" id="XP_073655455.1">
    <property type="nucleotide sequence ID" value="XM_073799354.1"/>
</dbReference>
<sequence length="198" mass="22003">MRGSATGGPNRAGSGMASIPGSVPGGAVRAEWRGRGRSVAAHRDLQAVVRALWEEQGAQPIVQEDWGVKLVEEQEEEEEEEEEVEEAEEAEEDEEKNEEAEEGDRDKEEDENYADKEEEEDDPPEGRELDSAADVKSGNVVHHLVMPKSVSFDTKEESEHQYENADEEKEDGNEKPEEGRKLDMVSAEGSSGEYSWKA</sequence>
<feature type="compositionally biased region" description="Acidic residues" evidence="1">
    <location>
        <begin position="73"/>
        <end position="123"/>
    </location>
</feature>
<dbReference type="RefSeq" id="XP_033705122.1">
    <property type="nucleotide sequence ID" value="XM_033849231.1"/>
</dbReference>
<feature type="compositionally biased region" description="Basic and acidic residues" evidence="1">
    <location>
        <begin position="153"/>
        <end position="163"/>
    </location>
</feature>
<evidence type="ECO:0000313" key="2">
    <source>
        <dbReference type="Proteomes" id="UP000245320"/>
    </source>
</evidence>
<reference evidence="3 4" key="1">
    <citation type="submission" date="2025-04" db="UniProtKB">
        <authorList>
            <consortium name="RefSeq"/>
        </authorList>
    </citation>
    <scope>IDENTIFICATION</scope>
    <source>
        <tissue evidence="3 4">Spleen</tissue>
    </source>
</reference>
<feature type="compositionally biased region" description="Polar residues" evidence="1">
    <location>
        <begin position="188"/>
        <end position="198"/>
    </location>
</feature>
<accession>A0A6J3QRY6</accession>
<feature type="compositionally biased region" description="Basic and acidic residues" evidence="1">
    <location>
        <begin position="172"/>
        <end position="183"/>
    </location>
</feature>
<protein>
    <submittedName>
        <fullName evidence="3 4">Glutamic acid-rich protein-like isoform X2</fullName>
    </submittedName>
</protein>
<dbReference type="RefSeq" id="XP_033705121.1">
    <property type="nucleotide sequence ID" value="XM_033849230.1"/>
</dbReference>
<feature type="region of interest" description="Disordered" evidence="1">
    <location>
        <begin position="55"/>
        <end position="198"/>
    </location>
</feature>
<keyword evidence="2" id="KW-1185">Reference proteome</keyword>
<proteinExistence type="predicted"/>
<dbReference type="AlphaFoldDB" id="A0A6J3QRY6"/>
<evidence type="ECO:0000313" key="3">
    <source>
        <dbReference type="RefSeq" id="XP_033705121.1"/>
    </source>
</evidence>
<evidence type="ECO:0000313" key="4">
    <source>
        <dbReference type="RefSeq" id="XP_033705122.1"/>
    </source>
</evidence>
<dbReference type="Proteomes" id="UP000245320">
    <property type="component" value="Chromosome X"/>
</dbReference>
<feature type="region of interest" description="Disordered" evidence="1">
    <location>
        <begin position="1"/>
        <end position="29"/>
    </location>
</feature>
<evidence type="ECO:0000313" key="5">
    <source>
        <dbReference type="RefSeq" id="XP_033705123.1"/>
    </source>
</evidence>